<gene>
    <name evidence="3" type="ORF">J4415_01875</name>
</gene>
<feature type="domain" description="CARDB" evidence="2">
    <location>
        <begin position="56"/>
        <end position="138"/>
    </location>
</feature>
<accession>A0A8T4KQQ4</accession>
<dbReference type="InterPro" id="IPR013783">
    <property type="entry name" value="Ig-like_fold"/>
</dbReference>
<name>A0A8T4KQQ4_9ARCH</name>
<dbReference type="Pfam" id="PF07705">
    <property type="entry name" value="CARDB"/>
    <property type="match status" value="1"/>
</dbReference>
<reference evidence="3" key="2">
    <citation type="submission" date="2021-05" db="EMBL/GenBank/DDBJ databases">
        <title>Protein family content uncovers lineage relationships and bacterial pathway maintenance mechanisms in DPANN archaea.</title>
        <authorList>
            <person name="Castelle C.J."/>
            <person name="Meheust R."/>
            <person name="Jaffe A.L."/>
            <person name="Seitz K."/>
            <person name="Gong X."/>
            <person name="Baker B.J."/>
            <person name="Banfield J.F."/>
        </authorList>
    </citation>
    <scope>NUCLEOTIDE SEQUENCE</scope>
    <source>
        <strain evidence="3">RIFCSPHIGHO2_01_FULL_AR10_44_11</strain>
    </source>
</reference>
<dbReference type="AlphaFoldDB" id="A0A8T4KQQ4"/>
<organism evidence="3 4">
    <name type="scientific">Candidatus Iainarchaeum sp</name>
    <dbReference type="NCBI Taxonomy" id="3101447"/>
    <lineage>
        <taxon>Archaea</taxon>
        <taxon>Candidatus Iainarchaeota</taxon>
        <taxon>Candidatus Iainarchaeia</taxon>
        <taxon>Candidatus Iainarchaeales</taxon>
        <taxon>Candidatus Iainarchaeaceae</taxon>
        <taxon>Candidatus Iainarchaeum</taxon>
    </lineage>
</organism>
<reference evidence="3" key="1">
    <citation type="submission" date="2021-03" db="EMBL/GenBank/DDBJ databases">
        <authorList>
            <person name="Jaffe A."/>
        </authorList>
    </citation>
    <scope>NUCLEOTIDE SEQUENCE</scope>
    <source>
        <strain evidence="3">RIFCSPHIGHO2_01_FULL_AR10_44_11</strain>
    </source>
</reference>
<comment type="caution">
    <text evidence="3">The sequence shown here is derived from an EMBL/GenBank/DDBJ whole genome shotgun (WGS) entry which is preliminary data.</text>
</comment>
<keyword evidence="1" id="KW-0472">Membrane</keyword>
<protein>
    <recommendedName>
        <fullName evidence="2">CARDB domain-containing protein</fullName>
    </recommendedName>
</protein>
<evidence type="ECO:0000313" key="4">
    <source>
        <dbReference type="Proteomes" id="UP000677687"/>
    </source>
</evidence>
<evidence type="ECO:0000259" key="2">
    <source>
        <dbReference type="Pfam" id="PF07705"/>
    </source>
</evidence>
<keyword evidence="1" id="KW-1133">Transmembrane helix</keyword>
<proteinExistence type="predicted"/>
<sequence length="150" mass="16140">MGETNLMVVLGFIAIFAVIFSLLTITGIIPLSLMAGVGTTDIATGELVNAEIADLRASGASIGSESNIYVIIKNSGTGVADFIVEFEVVKDNRVYFGKIEKVRNIQRGKQITLTEGWLPSQAGTYNITVKVKNENAIAVYDAKTIKLEIK</sequence>
<dbReference type="InterPro" id="IPR011635">
    <property type="entry name" value="CARDB"/>
</dbReference>
<dbReference type="EMBL" id="JAGVWD010000024">
    <property type="protein sequence ID" value="MBS3057353.1"/>
    <property type="molecule type" value="Genomic_DNA"/>
</dbReference>
<evidence type="ECO:0000313" key="3">
    <source>
        <dbReference type="EMBL" id="MBS3057353.1"/>
    </source>
</evidence>
<keyword evidence="1" id="KW-0812">Transmembrane</keyword>
<dbReference type="Gene3D" id="2.60.40.10">
    <property type="entry name" value="Immunoglobulins"/>
    <property type="match status" value="1"/>
</dbReference>
<feature type="transmembrane region" description="Helical" evidence="1">
    <location>
        <begin position="6"/>
        <end position="29"/>
    </location>
</feature>
<dbReference type="Proteomes" id="UP000677687">
    <property type="component" value="Unassembled WGS sequence"/>
</dbReference>
<evidence type="ECO:0000256" key="1">
    <source>
        <dbReference type="SAM" id="Phobius"/>
    </source>
</evidence>